<proteinExistence type="predicted"/>
<gene>
    <name evidence="2" type="ORF">D5R81_12095</name>
</gene>
<evidence type="ECO:0000259" key="1">
    <source>
        <dbReference type="Pfam" id="PF07238"/>
    </source>
</evidence>
<comment type="caution">
    <text evidence="2">The sequence shown here is derived from an EMBL/GenBank/DDBJ whole genome shotgun (WGS) entry which is preliminary data.</text>
</comment>
<dbReference type="EMBL" id="QYYH01000072">
    <property type="protein sequence ID" value="RJY12944.1"/>
    <property type="molecule type" value="Genomic_DNA"/>
</dbReference>
<organism evidence="2 3">
    <name type="scientific">Parashewanella spongiae</name>
    <dbReference type="NCBI Taxonomy" id="342950"/>
    <lineage>
        <taxon>Bacteria</taxon>
        <taxon>Pseudomonadati</taxon>
        <taxon>Pseudomonadota</taxon>
        <taxon>Gammaproteobacteria</taxon>
        <taxon>Alteromonadales</taxon>
        <taxon>Shewanellaceae</taxon>
        <taxon>Parashewanella</taxon>
    </lineage>
</organism>
<feature type="domain" description="PilZ" evidence="1">
    <location>
        <begin position="5"/>
        <end position="96"/>
    </location>
</feature>
<dbReference type="OrthoDB" id="6267373at2"/>
<evidence type="ECO:0000313" key="3">
    <source>
        <dbReference type="Proteomes" id="UP000273022"/>
    </source>
</evidence>
<name>A0A3A6TX37_9GAMM</name>
<evidence type="ECO:0000313" key="2">
    <source>
        <dbReference type="EMBL" id="RJY12944.1"/>
    </source>
</evidence>
<dbReference type="InterPro" id="IPR009875">
    <property type="entry name" value="PilZ_domain"/>
</dbReference>
<reference evidence="2 3" key="1">
    <citation type="submission" date="2018-09" db="EMBL/GenBank/DDBJ databases">
        <title>Phylogeny of the Shewanellaceae, and recommendation for two new genera, Pseudoshewanella and Parashewanella.</title>
        <authorList>
            <person name="Wang G."/>
        </authorList>
    </citation>
    <scope>NUCLEOTIDE SEQUENCE [LARGE SCALE GENOMIC DNA]</scope>
    <source>
        <strain evidence="2 3">KCTC 22492</strain>
    </source>
</reference>
<sequence length="107" mass="12071">MPTTEKRRSTRIELDYLKVQLEWTDDNGLPRHQIVSCMDISQIGIRFECPFPFSLGSYVCITFNPGTDIAISVTGQVCRCATQALDTFHVALQINLEDAPQDFGEMN</sequence>
<dbReference type="Gene3D" id="2.40.10.220">
    <property type="entry name" value="predicted glycosyltransferase like domains"/>
    <property type="match status" value="1"/>
</dbReference>
<keyword evidence="3" id="KW-1185">Reference proteome</keyword>
<accession>A0A3A6TX37</accession>
<dbReference type="GO" id="GO:0035438">
    <property type="term" value="F:cyclic-di-GMP binding"/>
    <property type="evidence" value="ECO:0007669"/>
    <property type="project" value="InterPro"/>
</dbReference>
<dbReference type="Pfam" id="PF07238">
    <property type="entry name" value="PilZ"/>
    <property type="match status" value="1"/>
</dbReference>
<dbReference type="RefSeq" id="WP_121853894.1">
    <property type="nucleotide sequence ID" value="NZ_CP037952.1"/>
</dbReference>
<dbReference type="Proteomes" id="UP000273022">
    <property type="component" value="Unassembled WGS sequence"/>
</dbReference>
<dbReference type="SUPFAM" id="SSF141371">
    <property type="entry name" value="PilZ domain-like"/>
    <property type="match status" value="1"/>
</dbReference>
<protein>
    <submittedName>
        <fullName evidence="2">PilZ domain-containing protein</fullName>
    </submittedName>
</protein>
<dbReference type="AlphaFoldDB" id="A0A3A6TX37"/>